<accession>A0AB36NZE5</accession>
<reference evidence="2 5" key="1">
    <citation type="submission" date="2016-11" db="EMBL/GenBank/DDBJ databases">
        <title>Whole genomes of Flavobacteriaceae.</title>
        <authorList>
            <person name="Stine C."/>
            <person name="Li C."/>
            <person name="Tadesse D."/>
        </authorList>
    </citation>
    <scope>NUCLEOTIDE SEQUENCE [LARGE SCALE GENOMIC DNA]</scope>
    <source>
        <strain evidence="2 5">ATCC 19366</strain>
    </source>
</reference>
<gene>
    <name evidence="2" type="ORF">B0A72_14540</name>
    <name evidence="3" type="ORF">SAMN05444387_1138</name>
</gene>
<comment type="caution">
    <text evidence="2">The sequence shown here is derived from an EMBL/GenBank/DDBJ whole genome shotgun (WGS) entry which is preliminary data.</text>
</comment>
<dbReference type="EMBL" id="FRBX01000001">
    <property type="protein sequence ID" value="SHL64553.1"/>
    <property type="molecule type" value="Genomic_DNA"/>
</dbReference>
<evidence type="ECO:0000313" key="5">
    <source>
        <dbReference type="Proteomes" id="UP000198431"/>
    </source>
</evidence>
<keyword evidence="4" id="KW-1185">Reference proteome</keyword>
<dbReference type="Proteomes" id="UP000198431">
    <property type="component" value="Unassembled WGS sequence"/>
</dbReference>
<protein>
    <submittedName>
        <fullName evidence="2">Uncharacterized protein</fullName>
    </submittedName>
</protein>
<keyword evidence="1" id="KW-0472">Membrane</keyword>
<dbReference type="AlphaFoldDB" id="A0AB36NZE5"/>
<proteinExistence type="predicted"/>
<dbReference type="RefSeq" id="WP_073394073.1">
    <property type="nucleotide sequence ID" value="NZ_FRBX01000001.1"/>
</dbReference>
<sequence length="168" mass="20632">MNEDFFKTKTNLDPSDYKRLFGDPFWNKQGKTYIGLAILIILFSVYYHWQNRYVELRPVLVNEVLHRPIFFSETFHNQLFKIAKPNEIPPNFYKNIKWVLEREHQEYIVKNGVIYIRYKYMNDYEMIWNHTTKTNNLEWFKSQREIDSINGDYESKEKLDRIIKGFRD</sequence>
<name>A0AB36NZE5_9FLAO</name>
<keyword evidence="1" id="KW-1133">Transmembrane helix</keyword>
<evidence type="ECO:0000313" key="4">
    <source>
        <dbReference type="Proteomes" id="UP000184216"/>
    </source>
</evidence>
<evidence type="ECO:0000256" key="1">
    <source>
        <dbReference type="SAM" id="Phobius"/>
    </source>
</evidence>
<evidence type="ECO:0000313" key="3">
    <source>
        <dbReference type="EMBL" id="SHL64553.1"/>
    </source>
</evidence>
<dbReference type="Proteomes" id="UP000184216">
    <property type="component" value="Unassembled WGS sequence"/>
</dbReference>
<organism evidence="2 5">
    <name type="scientific">Flavobacterium pectinovorum</name>
    <dbReference type="NCBI Taxonomy" id="29533"/>
    <lineage>
        <taxon>Bacteria</taxon>
        <taxon>Pseudomonadati</taxon>
        <taxon>Bacteroidota</taxon>
        <taxon>Flavobacteriia</taxon>
        <taxon>Flavobacteriales</taxon>
        <taxon>Flavobacteriaceae</taxon>
        <taxon>Flavobacterium</taxon>
    </lineage>
</organism>
<dbReference type="EMBL" id="MUHB01000012">
    <property type="protein sequence ID" value="OXB03720.1"/>
    <property type="molecule type" value="Genomic_DNA"/>
</dbReference>
<feature type="transmembrane region" description="Helical" evidence="1">
    <location>
        <begin position="32"/>
        <end position="49"/>
    </location>
</feature>
<reference evidence="3 4" key="2">
    <citation type="submission" date="2016-11" db="EMBL/GenBank/DDBJ databases">
        <authorList>
            <person name="Varghese N."/>
            <person name="Submissions S."/>
        </authorList>
    </citation>
    <scope>NUCLEOTIDE SEQUENCE [LARGE SCALE GENOMIC DNA]</scope>
    <source>
        <strain evidence="3 4">DSM 6368</strain>
    </source>
</reference>
<evidence type="ECO:0000313" key="2">
    <source>
        <dbReference type="EMBL" id="OXB03720.1"/>
    </source>
</evidence>
<keyword evidence="1" id="KW-0812">Transmembrane</keyword>